<dbReference type="CDD" id="cd13705">
    <property type="entry name" value="PBP2_BvgS_D1"/>
    <property type="match status" value="1"/>
</dbReference>
<keyword evidence="7" id="KW-0808">Transferase</keyword>
<feature type="modified residue" description="Phosphohistidine" evidence="16">
    <location>
        <position position="1014"/>
    </location>
</feature>
<dbReference type="CDD" id="cd17546">
    <property type="entry name" value="REC_hyHK_CKI1_RcsC-like"/>
    <property type="match status" value="1"/>
</dbReference>
<feature type="modified residue" description="4-aspartylphosphate" evidence="17">
    <location>
        <position position="892"/>
    </location>
</feature>
<dbReference type="RefSeq" id="WP_368491710.1">
    <property type="nucleotide sequence ID" value="NZ_CP162607.1"/>
</dbReference>
<dbReference type="PROSITE" id="PS50110">
    <property type="entry name" value="RESPONSE_REGULATORY"/>
    <property type="match status" value="1"/>
</dbReference>
<dbReference type="GO" id="GO:0000155">
    <property type="term" value="F:phosphorelay sensor kinase activity"/>
    <property type="evidence" value="ECO:0007669"/>
    <property type="project" value="InterPro"/>
</dbReference>
<evidence type="ECO:0000256" key="8">
    <source>
        <dbReference type="ARBA" id="ARBA00022692"/>
    </source>
</evidence>
<dbReference type="SMART" id="SM00387">
    <property type="entry name" value="HATPase_c"/>
    <property type="match status" value="1"/>
</dbReference>
<gene>
    <name evidence="21" type="ORF">AB4Y39_09390</name>
</gene>
<evidence type="ECO:0000256" key="3">
    <source>
        <dbReference type="ARBA" id="ARBA00012438"/>
    </source>
</evidence>
<keyword evidence="12" id="KW-0067">ATP-binding</keyword>
<dbReference type="Gene3D" id="1.20.120.160">
    <property type="entry name" value="HPT domain"/>
    <property type="match status" value="1"/>
</dbReference>
<evidence type="ECO:0000259" key="18">
    <source>
        <dbReference type="PROSITE" id="PS50109"/>
    </source>
</evidence>
<dbReference type="SUPFAM" id="SSF55874">
    <property type="entry name" value="ATPase domain of HSP90 chaperone/DNA topoisomerase II/histidine kinase"/>
    <property type="match status" value="1"/>
</dbReference>
<keyword evidence="4" id="KW-1003">Cell membrane</keyword>
<feature type="domain" description="Response regulatory" evidence="19">
    <location>
        <begin position="843"/>
        <end position="962"/>
    </location>
</feature>
<dbReference type="PANTHER" id="PTHR43047:SF72">
    <property type="entry name" value="OSMOSENSING HISTIDINE PROTEIN KINASE SLN1"/>
    <property type="match status" value="1"/>
</dbReference>
<dbReference type="PRINTS" id="PR00344">
    <property type="entry name" value="BCTRLSENSOR"/>
</dbReference>
<keyword evidence="14" id="KW-0902">Two-component regulatory system</keyword>
<dbReference type="InterPro" id="IPR001789">
    <property type="entry name" value="Sig_transdc_resp-reg_receiver"/>
</dbReference>
<feature type="domain" description="Histidine kinase" evidence="18">
    <location>
        <begin position="596"/>
        <end position="818"/>
    </location>
</feature>
<evidence type="ECO:0000256" key="7">
    <source>
        <dbReference type="ARBA" id="ARBA00022679"/>
    </source>
</evidence>
<evidence type="ECO:0000256" key="6">
    <source>
        <dbReference type="ARBA" id="ARBA00022553"/>
    </source>
</evidence>
<evidence type="ECO:0000256" key="5">
    <source>
        <dbReference type="ARBA" id="ARBA00022519"/>
    </source>
</evidence>
<dbReference type="GO" id="GO:0005524">
    <property type="term" value="F:ATP binding"/>
    <property type="evidence" value="ECO:0007669"/>
    <property type="project" value="UniProtKB-KW"/>
</dbReference>
<dbReference type="Pfam" id="PF00497">
    <property type="entry name" value="SBP_bac_3"/>
    <property type="match status" value="1"/>
</dbReference>
<evidence type="ECO:0000256" key="11">
    <source>
        <dbReference type="ARBA" id="ARBA00022777"/>
    </source>
</evidence>
<dbReference type="Pfam" id="PF00072">
    <property type="entry name" value="Response_reg"/>
    <property type="match status" value="1"/>
</dbReference>
<feature type="domain" description="HPt" evidence="20">
    <location>
        <begin position="975"/>
        <end position="1069"/>
    </location>
</feature>
<keyword evidence="11" id="KW-0418">Kinase</keyword>
<dbReference type="PROSITE" id="PS50894">
    <property type="entry name" value="HPT"/>
    <property type="match status" value="1"/>
</dbReference>
<keyword evidence="5" id="KW-0997">Cell inner membrane</keyword>
<dbReference type="InterPro" id="IPR036097">
    <property type="entry name" value="HisK_dim/P_sf"/>
</dbReference>
<dbReference type="InterPro" id="IPR003661">
    <property type="entry name" value="HisK_dim/P_dom"/>
</dbReference>
<dbReference type="SUPFAM" id="SSF47226">
    <property type="entry name" value="Histidine-containing phosphotransfer domain, HPT domain"/>
    <property type="match status" value="1"/>
</dbReference>
<comment type="catalytic activity">
    <reaction evidence="1">
        <text>ATP + protein L-histidine = ADP + protein N-phospho-L-histidine.</text>
        <dbReference type="EC" id="2.7.13.3"/>
    </reaction>
</comment>
<evidence type="ECO:0000256" key="12">
    <source>
        <dbReference type="ARBA" id="ARBA00022840"/>
    </source>
</evidence>
<dbReference type="CDD" id="cd00082">
    <property type="entry name" value="HisKA"/>
    <property type="match status" value="1"/>
</dbReference>
<dbReference type="SUPFAM" id="SSF53850">
    <property type="entry name" value="Periplasmic binding protein-like II"/>
    <property type="match status" value="2"/>
</dbReference>
<dbReference type="SMART" id="SM00448">
    <property type="entry name" value="REC"/>
    <property type="match status" value="1"/>
</dbReference>
<evidence type="ECO:0000259" key="19">
    <source>
        <dbReference type="PROSITE" id="PS50110"/>
    </source>
</evidence>
<evidence type="ECO:0000256" key="10">
    <source>
        <dbReference type="ARBA" id="ARBA00022741"/>
    </source>
</evidence>
<dbReference type="PROSITE" id="PS50109">
    <property type="entry name" value="HIS_KIN"/>
    <property type="match status" value="1"/>
</dbReference>
<evidence type="ECO:0000256" key="15">
    <source>
        <dbReference type="ARBA" id="ARBA00023136"/>
    </source>
</evidence>
<evidence type="ECO:0000259" key="20">
    <source>
        <dbReference type="PROSITE" id="PS50894"/>
    </source>
</evidence>
<comment type="subcellular location">
    <subcellularLocation>
        <location evidence="2">Cell inner membrane</location>
        <topology evidence="2">Multi-pass membrane protein</topology>
    </subcellularLocation>
</comment>
<proteinExistence type="predicted"/>
<evidence type="ECO:0000256" key="14">
    <source>
        <dbReference type="ARBA" id="ARBA00023012"/>
    </source>
</evidence>
<dbReference type="SUPFAM" id="SSF47384">
    <property type="entry name" value="Homodimeric domain of signal transducing histidine kinase"/>
    <property type="match status" value="1"/>
</dbReference>
<reference evidence="21" key="1">
    <citation type="submission" date="2024-07" db="EMBL/GenBank/DDBJ databases">
        <title>Identification and characteristics of a novel species of coltsfoot's symbiotic bacteria.</title>
        <authorList>
            <person name="Juszczyk A."/>
            <person name="Jasielczuk I."/>
            <person name="Gurgul A."/>
            <person name="Rogala M."/>
            <person name="Kowalczyk A."/>
            <person name="Szmatola T."/>
            <person name="Kosecka-Strojek M."/>
            <person name="Arent Z."/>
            <person name="Latowski D."/>
        </authorList>
    </citation>
    <scope>NUCLEOTIDE SEQUENCE</scope>
    <source>
        <strain evidence="21">Hg7Tf</strain>
    </source>
</reference>
<dbReference type="FunFam" id="3.30.565.10:FF:000010">
    <property type="entry name" value="Sensor histidine kinase RcsC"/>
    <property type="match status" value="1"/>
</dbReference>
<dbReference type="InterPro" id="IPR001638">
    <property type="entry name" value="Solute-binding_3/MltF_N"/>
</dbReference>
<evidence type="ECO:0000256" key="9">
    <source>
        <dbReference type="ARBA" id="ARBA00022729"/>
    </source>
</evidence>
<dbReference type="InterPro" id="IPR011006">
    <property type="entry name" value="CheY-like_superfamily"/>
</dbReference>
<dbReference type="SMART" id="SM00062">
    <property type="entry name" value="PBPb"/>
    <property type="match status" value="2"/>
</dbReference>
<dbReference type="Pfam" id="PF00512">
    <property type="entry name" value="HisKA"/>
    <property type="match status" value="1"/>
</dbReference>
<dbReference type="SUPFAM" id="SSF52172">
    <property type="entry name" value="CheY-like"/>
    <property type="match status" value="1"/>
</dbReference>
<dbReference type="CDD" id="cd13707">
    <property type="entry name" value="PBP2_BvgS_D2"/>
    <property type="match status" value="1"/>
</dbReference>
<dbReference type="InterPro" id="IPR049870">
    <property type="entry name" value="BvgS-like_periplasmic1"/>
</dbReference>
<dbReference type="Gene3D" id="1.10.287.130">
    <property type="match status" value="1"/>
</dbReference>
<sequence>MKKVFPLIALPLFLLMFGYCLQAVANIGDLLPNARQQLDSVKIKLSEQERAWLVQKQTLIVGVTNDSLPPYRIFTEHQVFEGLTADYLGALQRELDISIKVRPFDSTEAAFTALHQGQIDVVANATTQDAEDADVRLTPPYVLTELALFAESGDLHEYIPFDSNLRIAVANSTVLELYKNNGGLGSFTVYPTPLAAMASVLTGETDVYLGDIFSTYYLSNQLFSNQLEVSQRVRQPEVGISFAVAANNTLITDLFVRGLAGITRCQMADAQYFWGDIQGCEVNGFRQRLTEAERTWLDNTPIVRVAISEDLAPYAFFNSRDHLNGIASDLLDVIRLKSDIHFKIIRVSSLSEVDALLTKGEADLGILTETNHEPLPYLRTRDLATAPYLYVMRSGEQALLDEKSTATVAVAEGYLPPSILARQYPHVRIEETGTMGEAFKLVREGRVDFVLAPANVARYYLSYKYENSLTIGGIVNVPNADVVFATHGNKPQLISIFDKIMAEIPPREFLQIIGRWRANSATDEKYWEGVTADIWRSFEALGALLLVAGLLIVVQRRRILRKRHHLKQRQLLLDELQLTKEAAEKASRSKSVFLATMSHEIRTPLNAIIGMLELVLTRKDKAELNTQSLHIAYESATGLLDLIGDILDISRIESEKLSLKPESAQIKSLLESTTNVFSGLARQKQLHVKLDIAPLAAERVWVDGLKVKQILSNLLGNAIKFTEHGGIETRCQVIPTSESRLQFIISVSDTGAGIPPTQIDQVFKPFFVKHDAVRDPNAGAGLGLAICKALSDLMGGRLEVESELGLGTRITFCFEVERVSSDSPVVEENSGAPAKPDNDDALTVLIVEDHLPSQYLLYQQISYLGHRVLTASNGLEGLAIWQGHEVDVVITDCNMPDLSGQEMTKSMRRLEQSLGVRPCLIIGLTADAQHEVLDRSLASGMDYSLTKPITLAVLNRWIPKRDTNTPQFESTSSSMNDIHADMSEHVVSSNTSEYESLQQALKTEDLAKLKDIAHKLKGTAYFLNQTKLLEQCVEVEDICTESTMSTEVVEAVTALMQSLEEINKSLRPI</sequence>
<evidence type="ECO:0000256" key="4">
    <source>
        <dbReference type="ARBA" id="ARBA00022475"/>
    </source>
</evidence>
<keyword evidence="6 17" id="KW-0597">Phosphoprotein</keyword>
<evidence type="ECO:0000313" key="21">
    <source>
        <dbReference type="EMBL" id="XDK38864.1"/>
    </source>
</evidence>
<evidence type="ECO:0000256" key="13">
    <source>
        <dbReference type="ARBA" id="ARBA00022989"/>
    </source>
</evidence>
<dbReference type="InterPro" id="IPR036641">
    <property type="entry name" value="HPT_dom_sf"/>
</dbReference>
<name>A0AB39I8M5_9PSED</name>
<evidence type="ECO:0000256" key="17">
    <source>
        <dbReference type="PROSITE-ProRule" id="PRU00169"/>
    </source>
</evidence>
<keyword evidence="8" id="KW-0812">Transmembrane</keyword>
<dbReference type="Gene3D" id="3.30.565.10">
    <property type="entry name" value="Histidine kinase-like ATPase, C-terminal domain"/>
    <property type="match status" value="1"/>
</dbReference>
<dbReference type="GO" id="GO:0005886">
    <property type="term" value="C:plasma membrane"/>
    <property type="evidence" value="ECO:0007669"/>
    <property type="project" value="UniProtKB-SubCell"/>
</dbReference>
<keyword evidence="13" id="KW-1133">Transmembrane helix</keyword>
<dbReference type="Gene3D" id="3.40.190.10">
    <property type="entry name" value="Periplasmic binding protein-like II"/>
    <property type="match status" value="4"/>
</dbReference>
<dbReference type="InterPro" id="IPR008207">
    <property type="entry name" value="Sig_transdc_His_kin_Hpt_dom"/>
</dbReference>
<evidence type="ECO:0000256" key="2">
    <source>
        <dbReference type="ARBA" id="ARBA00004429"/>
    </source>
</evidence>
<dbReference type="GO" id="GO:0009927">
    <property type="term" value="F:histidine phosphotransfer kinase activity"/>
    <property type="evidence" value="ECO:0007669"/>
    <property type="project" value="TreeGrafter"/>
</dbReference>
<keyword evidence="9" id="KW-0732">Signal</keyword>
<dbReference type="EC" id="2.7.13.3" evidence="3"/>
<dbReference type="PANTHER" id="PTHR43047">
    <property type="entry name" value="TWO-COMPONENT HISTIDINE PROTEIN KINASE"/>
    <property type="match status" value="1"/>
</dbReference>
<dbReference type="EMBL" id="CP162607">
    <property type="protein sequence ID" value="XDK38864.1"/>
    <property type="molecule type" value="Genomic_DNA"/>
</dbReference>
<protein>
    <recommendedName>
        <fullName evidence="3">histidine kinase</fullName>
        <ecNumber evidence="3">2.7.13.3</ecNumber>
    </recommendedName>
</protein>
<keyword evidence="10" id="KW-0547">Nucleotide-binding</keyword>
<dbReference type="AlphaFoldDB" id="A0AB39I8M5"/>
<keyword evidence="15" id="KW-0472">Membrane</keyword>
<dbReference type="Pfam" id="PF01627">
    <property type="entry name" value="Hpt"/>
    <property type="match status" value="1"/>
</dbReference>
<dbReference type="InterPro" id="IPR005467">
    <property type="entry name" value="His_kinase_dom"/>
</dbReference>
<accession>A0AB39I8M5</accession>
<dbReference type="Pfam" id="PF02518">
    <property type="entry name" value="HATPase_c"/>
    <property type="match status" value="1"/>
</dbReference>
<dbReference type="InterPro" id="IPR036890">
    <property type="entry name" value="HATPase_C_sf"/>
</dbReference>
<dbReference type="InterPro" id="IPR004358">
    <property type="entry name" value="Sig_transdc_His_kin-like_C"/>
</dbReference>
<dbReference type="SMART" id="SM00388">
    <property type="entry name" value="HisKA"/>
    <property type="match status" value="1"/>
</dbReference>
<evidence type="ECO:0000256" key="16">
    <source>
        <dbReference type="PROSITE-ProRule" id="PRU00110"/>
    </source>
</evidence>
<dbReference type="Gene3D" id="3.40.50.2300">
    <property type="match status" value="1"/>
</dbReference>
<evidence type="ECO:0000256" key="1">
    <source>
        <dbReference type="ARBA" id="ARBA00000085"/>
    </source>
</evidence>
<dbReference type="InterPro" id="IPR003594">
    <property type="entry name" value="HATPase_dom"/>
</dbReference>
<organism evidence="21">
    <name type="scientific">Pseudomonas sp. Hg7Tf</name>
    <dbReference type="NCBI Taxonomy" id="3236988"/>
    <lineage>
        <taxon>Bacteria</taxon>
        <taxon>Pseudomonadati</taxon>
        <taxon>Pseudomonadota</taxon>
        <taxon>Gammaproteobacteria</taxon>
        <taxon>Pseudomonadales</taxon>
        <taxon>Pseudomonadaceae</taxon>
        <taxon>Pseudomonas</taxon>
    </lineage>
</organism>
<dbReference type="CDD" id="cd16922">
    <property type="entry name" value="HATPase_EvgS-ArcB-TorS-like"/>
    <property type="match status" value="1"/>
</dbReference>
<dbReference type="InterPro" id="IPR049871">
    <property type="entry name" value="BvgS-like_periplasmic2"/>
</dbReference>